<gene>
    <name evidence="1" type="ORF">H920_04618</name>
</gene>
<evidence type="ECO:0000313" key="2">
    <source>
        <dbReference type="Proteomes" id="UP000028990"/>
    </source>
</evidence>
<dbReference type="InterPro" id="IPR029395">
    <property type="entry name" value="DUF4514"/>
</dbReference>
<organism evidence="1 2">
    <name type="scientific">Fukomys damarensis</name>
    <name type="common">Damaraland mole rat</name>
    <name type="synonym">Cryptomys damarensis</name>
    <dbReference type="NCBI Taxonomy" id="885580"/>
    <lineage>
        <taxon>Eukaryota</taxon>
        <taxon>Metazoa</taxon>
        <taxon>Chordata</taxon>
        <taxon>Craniata</taxon>
        <taxon>Vertebrata</taxon>
        <taxon>Euteleostomi</taxon>
        <taxon>Mammalia</taxon>
        <taxon>Eutheria</taxon>
        <taxon>Euarchontoglires</taxon>
        <taxon>Glires</taxon>
        <taxon>Rodentia</taxon>
        <taxon>Hystricomorpha</taxon>
        <taxon>Bathyergidae</taxon>
        <taxon>Fukomys</taxon>
    </lineage>
</organism>
<reference evidence="1 2" key="1">
    <citation type="submission" date="2013-11" db="EMBL/GenBank/DDBJ databases">
        <title>The Damaraland mole rat (Fukomys damarensis) genome and evolution of African mole rats.</title>
        <authorList>
            <person name="Gladyshev V.N."/>
            <person name="Fang X."/>
        </authorList>
    </citation>
    <scope>NUCLEOTIDE SEQUENCE [LARGE SCALE GENOMIC DNA]</scope>
    <source>
        <tissue evidence="1">Liver</tissue>
    </source>
</reference>
<name>A0A091DSA0_FUKDA</name>
<dbReference type="AlphaFoldDB" id="A0A091DSA0"/>
<proteinExistence type="predicted"/>
<dbReference type="PANTHER" id="PTHR37857:SF1">
    <property type="entry name" value="TRANSMEMBRANE PROTEIN 273"/>
    <property type="match status" value="1"/>
</dbReference>
<keyword evidence="2" id="KW-1185">Reference proteome</keyword>
<evidence type="ECO:0000313" key="1">
    <source>
        <dbReference type="EMBL" id="KFO33977.1"/>
    </source>
</evidence>
<accession>A0A091DSA0</accession>
<dbReference type="PANTHER" id="PTHR37857">
    <property type="entry name" value="TRANSMEMBRANE PROTEIN 273"/>
    <property type="match status" value="1"/>
</dbReference>
<protein>
    <submittedName>
        <fullName evidence="1">Uncharacterized protein</fullName>
    </submittedName>
</protein>
<dbReference type="Proteomes" id="UP000028990">
    <property type="component" value="Unassembled WGS sequence"/>
</dbReference>
<dbReference type="Pfam" id="PF14986">
    <property type="entry name" value="DUF4514"/>
    <property type="match status" value="1"/>
</dbReference>
<dbReference type="EMBL" id="KN122033">
    <property type="protein sequence ID" value="KFO33977.1"/>
    <property type="molecule type" value="Genomic_DNA"/>
</dbReference>
<sequence length="112" mass="12266">MGTKWLCSFFADIRAQVLATDKSVGAEIDFKYAHLGTLLGVAISMGFPVLKICMIWKHLSDQDSAGQRNTVPGFTGEGPGTPLHSILLRWSVAVRFLTLAKHPSNNLQRGRV</sequence>